<dbReference type="OrthoDB" id="9811308at2"/>
<dbReference type="STRING" id="1236220.SAMN04488112_1147"/>
<evidence type="ECO:0000313" key="3">
    <source>
        <dbReference type="Proteomes" id="UP000199387"/>
    </source>
</evidence>
<feature type="transmembrane region" description="Helical" evidence="1">
    <location>
        <begin position="6"/>
        <end position="25"/>
    </location>
</feature>
<evidence type="ECO:0000313" key="2">
    <source>
        <dbReference type="EMBL" id="SDC70574.1"/>
    </source>
</evidence>
<dbReference type="RefSeq" id="WP_091570882.1">
    <property type="nucleotide sequence ID" value="NZ_FMZA01000014.1"/>
</dbReference>
<dbReference type="InterPro" id="IPR008407">
    <property type="entry name" value="Brnchd-chn_aa_trnsp_AzlD"/>
</dbReference>
<organism evidence="2 3">
    <name type="scientific">Melghirimyces thermohalophilus</name>
    <dbReference type="NCBI Taxonomy" id="1236220"/>
    <lineage>
        <taxon>Bacteria</taxon>
        <taxon>Bacillati</taxon>
        <taxon>Bacillota</taxon>
        <taxon>Bacilli</taxon>
        <taxon>Bacillales</taxon>
        <taxon>Thermoactinomycetaceae</taxon>
        <taxon>Melghirimyces</taxon>
    </lineage>
</organism>
<accession>A0A1G6NTA2</accession>
<feature type="transmembrane region" description="Helical" evidence="1">
    <location>
        <begin position="37"/>
        <end position="57"/>
    </location>
</feature>
<dbReference type="EMBL" id="FMZA01000014">
    <property type="protein sequence ID" value="SDC70574.1"/>
    <property type="molecule type" value="Genomic_DNA"/>
</dbReference>
<reference evidence="2 3" key="1">
    <citation type="submission" date="2016-10" db="EMBL/GenBank/DDBJ databases">
        <authorList>
            <person name="de Groot N.N."/>
        </authorList>
    </citation>
    <scope>NUCLEOTIDE SEQUENCE [LARGE SCALE GENOMIC DNA]</scope>
    <source>
        <strain evidence="2 3">DSM 45514</strain>
    </source>
</reference>
<protein>
    <submittedName>
        <fullName evidence="2">Branched-chain amino acid transport protein</fullName>
    </submittedName>
</protein>
<name>A0A1G6NTA2_9BACL</name>
<dbReference type="AlphaFoldDB" id="A0A1G6NTA2"/>
<keyword evidence="3" id="KW-1185">Reference proteome</keyword>
<dbReference type="Proteomes" id="UP000199387">
    <property type="component" value="Unassembled WGS sequence"/>
</dbReference>
<keyword evidence="1" id="KW-1133">Transmembrane helix</keyword>
<gene>
    <name evidence="2" type="ORF">SAMN04488112_1147</name>
</gene>
<evidence type="ECO:0000256" key="1">
    <source>
        <dbReference type="SAM" id="Phobius"/>
    </source>
</evidence>
<feature type="transmembrane region" description="Helical" evidence="1">
    <location>
        <begin position="63"/>
        <end position="94"/>
    </location>
</feature>
<dbReference type="Pfam" id="PF05437">
    <property type="entry name" value="AzlD"/>
    <property type="match status" value="1"/>
</dbReference>
<keyword evidence="1" id="KW-0812">Transmembrane</keyword>
<keyword evidence="1" id="KW-0472">Membrane</keyword>
<proteinExistence type="predicted"/>
<sequence>MTVFWIVIGMSLATMVPRWLSAWVVGRLRLPAWVRRWLNSIPFAALGALVFPGILSVEPKEPAVGLIGGIVAAILAGFRLPILFIIMGAILTVMGMKTWL</sequence>